<dbReference type="Pfam" id="PF14765">
    <property type="entry name" value="PS-DH"/>
    <property type="match status" value="1"/>
</dbReference>
<dbReference type="Pfam" id="PF22621">
    <property type="entry name" value="CurL-like_PKS_C"/>
    <property type="match status" value="1"/>
</dbReference>
<dbReference type="InterPro" id="IPR020841">
    <property type="entry name" value="PKS_Beta-ketoAc_synthase_dom"/>
</dbReference>
<dbReference type="SMART" id="SM00822">
    <property type="entry name" value="PKS_KR"/>
    <property type="match status" value="1"/>
</dbReference>
<feature type="region of interest" description="C-terminal hotdog fold" evidence="6">
    <location>
        <begin position="796"/>
        <end position="935"/>
    </location>
</feature>
<dbReference type="Gene3D" id="3.40.47.10">
    <property type="match status" value="1"/>
</dbReference>
<feature type="domain" description="Carrier" evidence="7">
    <location>
        <begin position="1470"/>
        <end position="1545"/>
    </location>
</feature>
<dbReference type="Pfam" id="PF02801">
    <property type="entry name" value="Ketoacyl-synt_C"/>
    <property type="match status" value="1"/>
</dbReference>
<dbReference type="Pfam" id="PF08659">
    <property type="entry name" value="KR"/>
    <property type="match status" value="1"/>
</dbReference>
<evidence type="ECO:0000259" key="7">
    <source>
        <dbReference type="PROSITE" id="PS50075"/>
    </source>
</evidence>
<dbReference type="Pfam" id="PF00109">
    <property type="entry name" value="ketoacyl-synt"/>
    <property type="match status" value="1"/>
</dbReference>
<dbReference type="PROSITE" id="PS52019">
    <property type="entry name" value="PKS_MFAS_DH"/>
    <property type="match status" value="1"/>
</dbReference>
<dbReference type="InterPro" id="IPR050091">
    <property type="entry name" value="PKS_NRPS_Biosynth_Enz"/>
</dbReference>
<dbReference type="InterPro" id="IPR020807">
    <property type="entry name" value="PKS_DH"/>
</dbReference>
<dbReference type="Pfam" id="PF21394">
    <property type="entry name" value="Beta-ketacyl_N"/>
    <property type="match status" value="1"/>
</dbReference>
<keyword evidence="3" id="KW-0597">Phosphoprotein</keyword>
<dbReference type="InterPro" id="IPR049490">
    <property type="entry name" value="C883_1060-like_KR_N"/>
</dbReference>
<dbReference type="InterPro" id="IPR009081">
    <property type="entry name" value="PP-bd_ACP"/>
</dbReference>
<gene>
    <name evidence="10" type="ORF">D7J84_08775</name>
</gene>
<keyword evidence="4" id="KW-0808">Transferase</keyword>
<dbReference type="Gene3D" id="1.10.1200.10">
    <property type="entry name" value="ACP-like"/>
    <property type="match status" value="1"/>
</dbReference>
<evidence type="ECO:0000256" key="6">
    <source>
        <dbReference type="PROSITE-ProRule" id="PRU01363"/>
    </source>
</evidence>
<dbReference type="Gene3D" id="3.40.50.720">
    <property type="entry name" value="NAD(P)-binding Rossmann-like Domain"/>
    <property type="match status" value="1"/>
</dbReference>
<evidence type="ECO:0000256" key="5">
    <source>
        <dbReference type="ARBA" id="ARBA00022857"/>
    </source>
</evidence>
<feature type="region of interest" description="N-terminal hotdog fold" evidence="6">
    <location>
        <begin position="660"/>
        <end position="782"/>
    </location>
</feature>
<dbReference type="InterPro" id="IPR014031">
    <property type="entry name" value="Ketoacyl_synth_C"/>
</dbReference>
<evidence type="ECO:0000259" key="8">
    <source>
        <dbReference type="PROSITE" id="PS52004"/>
    </source>
</evidence>
<evidence type="ECO:0000313" key="11">
    <source>
        <dbReference type="Proteomes" id="UP000269847"/>
    </source>
</evidence>
<dbReference type="PANTHER" id="PTHR43775:SF37">
    <property type="entry name" value="SI:DKEY-61P9.11"/>
    <property type="match status" value="1"/>
</dbReference>
<sequence>MDKKSLFSENIGIVDFNFEDNIESSSTSNQDIAVIGMSGRFGRTSSIQEYWNDLLKGRDGIRPLPLERRKDIIDFLKFGNDEKIKEPISFLEKAYLDRIDQFDNNLFSLSPMEASTMDPNQRIFLETAWAAIEDAGYGGDKLVGTNTGVYLGFCSIALENYLSMIEKTNHSLVGISAPGNIRSIIASRISYLLDLRGPSIVIDTACSSSLTALHIACQAIRNGECDQAIVGGVKISLIPAQSQELSDSDIGINASNGRTRTFDDNSDGTGAGEGSAAVLLKPLSQALEDRDQIYAVIKGSAINQDGSSVGITAPNSTAQEEVIVKAWENANIDPETISYIEAHGTATKLGDPVEIGGIEGAFRRFTNKKQFCAIGSVKTNIGHLDAAAGIAGLIKAILILKSGIIPPNLHFSVPNRNINFINSPVYINDCLREIEKKDFPRRCGVSSFGLSGTNCHVVLEEAPIVRKETYPTEDEVLALSSKSLSGLKQLIYNYSLFLEEKRDLDLKEVCYTANTGRGHYNHRLIINVKDMEDLRNKINQLENTDILTQEIQGVFYGENKVISKKRFQGKAGEITEFEKQDLSREAEFIIKQWKEYYDKESLNYLCQLYIRGADINWKLKYSGIKVNKISVPSYPFEKKRCWIQRQQQNLMRVNNKNVKHPLLDKLVIRSKDTEIYTTNFSTSSHWEINEHKLHDHHLMPGTAFIEMAREVGKTHYQSQDIELKNILFSNPLMIEEGELKEVHTHVKVKDNHLEFYIFSSKADGYEYETHAEGSIYRNNKSIEEKHDIQGIIRNCDKHIIVNYDDYTEGRISVGPRWKNTRKLHIGNDEMLVELDLEVEFSTELEKYYLYPSLLDGAVNAANALMNDTLFLPFHYEGIRIVKPIPAKFYSYIKRRKQIDSSEIAKFDIKLINENGEVFGEIENYCIKNATNIYKKVRNNSNLNKLYHKVEWVPSLNQLNQLKELKSSGGKILVFKDSNIMSEEIIRTLDSVGMKVIEIELGKHYEQINDQKYRISINELDFEYLKKDLHEEEITHCLFLWSLDNQEIYNENQLQEQINRGINTLFYLIKFIVQIKNKESIQLTIITNHAYSITGDETSIHPHYASIHGLCKAVRYEYPHICIKGVDIDRQVSVEQIAQELTGNQQEFLVAYRDGVRYIEEISTHQLENYSNQEVIIKERGVYIITGGTGGIGLEIGKYLSTQNNVTLILMNRSSFPVREEWHDILTSSKDIKLINKIKKIQEIESLGSSVNLVQCDVSRKEELEINLQGIREKYGKINGIIHSAGVAGEGFILFKDKQIFDEVFMPKVHGTWLLHDLTKQEELDFFIMFSSLTSIFGAPGQSDYTAANAYLDSFADYRRRKGKPATTINWCGWNETGMAVEYGGNNVKGLFKTISSLDGSNSFADILQKDISRILVGEIDMDVLKESLSYVPIKLSDEQKENMEKTDLLQMTNPTPEEIKDIIIVGKDQKVLTETEKRVSYIWANVLGVNELDVYDKFFEIGGDSLLATYLIKELNKKFPNVIDITDVFLYPTICEMASFIDDKLYQNNKVEVKEENKEIAIDEILEKLTSGEIEVNKASELLNSASENK</sequence>
<dbReference type="GO" id="GO:0004312">
    <property type="term" value="F:fatty acid synthase activity"/>
    <property type="evidence" value="ECO:0007669"/>
    <property type="project" value="TreeGrafter"/>
</dbReference>
<dbReference type="PANTHER" id="PTHR43775">
    <property type="entry name" value="FATTY ACID SYNTHASE"/>
    <property type="match status" value="1"/>
</dbReference>
<dbReference type="SUPFAM" id="SSF53901">
    <property type="entry name" value="Thiolase-like"/>
    <property type="match status" value="1"/>
</dbReference>
<dbReference type="PROSITE" id="PS50075">
    <property type="entry name" value="CARRIER"/>
    <property type="match status" value="1"/>
</dbReference>
<feature type="domain" description="PKS/mFAS DH" evidence="9">
    <location>
        <begin position="660"/>
        <end position="935"/>
    </location>
</feature>
<dbReference type="InterPro" id="IPR049552">
    <property type="entry name" value="PKS_DH_N"/>
</dbReference>
<evidence type="ECO:0000256" key="2">
    <source>
        <dbReference type="ARBA" id="ARBA00022450"/>
    </source>
</evidence>
<dbReference type="CDD" id="cd00833">
    <property type="entry name" value="PKS"/>
    <property type="match status" value="1"/>
</dbReference>
<organism evidence="10 11">
    <name type="scientific">Bacillus thuringiensis</name>
    <dbReference type="NCBI Taxonomy" id="1428"/>
    <lineage>
        <taxon>Bacteria</taxon>
        <taxon>Bacillati</taxon>
        <taxon>Bacillota</taxon>
        <taxon>Bacilli</taxon>
        <taxon>Bacillales</taxon>
        <taxon>Bacillaceae</taxon>
        <taxon>Bacillus</taxon>
        <taxon>Bacillus cereus group</taxon>
    </lineage>
</organism>
<dbReference type="InterPro" id="IPR049900">
    <property type="entry name" value="PKS_mFAS_DH"/>
</dbReference>
<dbReference type="InterPro" id="IPR042104">
    <property type="entry name" value="PKS_dehydratase_sf"/>
</dbReference>
<dbReference type="SMART" id="SM00825">
    <property type="entry name" value="PKS_KS"/>
    <property type="match status" value="1"/>
</dbReference>
<dbReference type="SUPFAM" id="SSF47336">
    <property type="entry name" value="ACP-like"/>
    <property type="match status" value="1"/>
</dbReference>
<dbReference type="Gene3D" id="1.10.1240.100">
    <property type="match status" value="1"/>
</dbReference>
<dbReference type="InterPro" id="IPR036736">
    <property type="entry name" value="ACP-like_sf"/>
</dbReference>
<dbReference type="GO" id="GO:0071770">
    <property type="term" value="P:DIM/DIP cell wall layer assembly"/>
    <property type="evidence" value="ECO:0007669"/>
    <property type="project" value="TreeGrafter"/>
</dbReference>
<dbReference type="InterPro" id="IPR057326">
    <property type="entry name" value="KR_dom"/>
</dbReference>
<dbReference type="GO" id="GO:0005886">
    <property type="term" value="C:plasma membrane"/>
    <property type="evidence" value="ECO:0007669"/>
    <property type="project" value="TreeGrafter"/>
</dbReference>
<feature type="active site" description="Proton donor; for dehydratase activity" evidence="6">
    <location>
        <position position="855"/>
    </location>
</feature>
<dbReference type="Pfam" id="PF00550">
    <property type="entry name" value="PP-binding"/>
    <property type="match status" value="1"/>
</dbReference>
<evidence type="ECO:0000256" key="3">
    <source>
        <dbReference type="ARBA" id="ARBA00022553"/>
    </source>
</evidence>
<dbReference type="RefSeq" id="WP_061885385.1">
    <property type="nucleotide sequence ID" value="NZ_CP014289.1"/>
</dbReference>
<dbReference type="GO" id="GO:0006633">
    <property type="term" value="P:fatty acid biosynthetic process"/>
    <property type="evidence" value="ECO:0007669"/>
    <property type="project" value="InterPro"/>
</dbReference>
<dbReference type="SUPFAM" id="SSF51735">
    <property type="entry name" value="NAD(P)-binding Rossmann-fold domains"/>
    <property type="match status" value="2"/>
</dbReference>
<dbReference type="CDD" id="cd08953">
    <property type="entry name" value="KR_2_SDR_x"/>
    <property type="match status" value="1"/>
</dbReference>
<dbReference type="InterPro" id="IPR018201">
    <property type="entry name" value="Ketoacyl_synth_AS"/>
</dbReference>
<proteinExistence type="predicted"/>
<dbReference type="EMBL" id="CP032608">
    <property type="protein sequence ID" value="AYF81296.1"/>
    <property type="molecule type" value="Genomic_DNA"/>
</dbReference>
<evidence type="ECO:0000259" key="9">
    <source>
        <dbReference type="PROSITE" id="PS52019"/>
    </source>
</evidence>
<accession>A0A9W3V9T0</accession>
<dbReference type="SMR" id="A0A9W3V9T0"/>
<dbReference type="InterPro" id="IPR016039">
    <property type="entry name" value="Thiolase-like"/>
</dbReference>
<protein>
    <submittedName>
        <fullName evidence="10">SDR family NAD(P)-dependent oxidoreductase</fullName>
    </submittedName>
</protein>
<dbReference type="SMART" id="SM00826">
    <property type="entry name" value="PKS_DH"/>
    <property type="match status" value="1"/>
</dbReference>
<dbReference type="GO" id="GO:0005737">
    <property type="term" value="C:cytoplasm"/>
    <property type="evidence" value="ECO:0007669"/>
    <property type="project" value="TreeGrafter"/>
</dbReference>
<dbReference type="Pfam" id="PF21089">
    <property type="entry name" value="PKS_DH_N"/>
    <property type="match status" value="1"/>
</dbReference>
<evidence type="ECO:0000256" key="1">
    <source>
        <dbReference type="ARBA" id="ARBA00001957"/>
    </source>
</evidence>
<dbReference type="Gene3D" id="3.10.129.110">
    <property type="entry name" value="Polyketide synthase dehydratase"/>
    <property type="match status" value="1"/>
</dbReference>
<dbReference type="PROSITE" id="PS00606">
    <property type="entry name" value="KS3_1"/>
    <property type="match status" value="1"/>
</dbReference>
<keyword evidence="5" id="KW-0521">NADP</keyword>
<comment type="cofactor">
    <cofactor evidence="1">
        <name>pantetheine 4'-phosphate</name>
        <dbReference type="ChEBI" id="CHEBI:47942"/>
    </cofactor>
</comment>
<keyword evidence="2" id="KW-0596">Phosphopantetheine</keyword>
<dbReference type="InterPro" id="IPR049551">
    <property type="entry name" value="PKS_DH_C"/>
</dbReference>
<dbReference type="GO" id="GO:0004315">
    <property type="term" value="F:3-oxoacyl-[acyl-carrier-protein] synthase activity"/>
    <property type="evidence" value="ECO:0007669"/>
    <property type="project" value="InterPro"/>
</dbReference>
<dbReference type="InterPro" id="IPR013968">
    <property type="entry name" value="PKS_KR"/>
</dbReference>
<evidence type="ECO:0000313" key="10">
    <source>
        <dbReference type="EMBL" id="AYF81296.1"/>
    </source>
</evidence>
<name>A0A9W3V9T0_BACTU</name>
<feature type="domain" description="Ketosynthase family 3 (KS3)" evidence="8">
    <location>
        <begin position="29"/>
        <end position="461"/>
    </location>
</feature>
<dbReference type="InterPro" id="IPR014030">
    <property type="entry name" value="Ketoacyl_synth_N"/>
</dbReference>
<evidence type="ECO:0000256" key="4">
    <source>
        <dbReference type="ARBA" id="ARBA00022679"/>
    </source>
</evidence>
<dbReference type="InterPro" id="IPR036291">
    <property type="entry name" value="NAD(P)-bd_dom_sf"/>
</dbReference>
<feature type="active site" description="Proton acceptor; for dehydratase activity" evidence="6">
    <location>
        <position position="691"/>
    </location>
</feature>
<dbReference type="PROSITE" id="PS52004">
    <property type="entry name" value="KS3_2"/>
    <property type="match status" value="1"/>
</dbReference>
<reference evidence="10 11" key="1">
    <citation type="submission" date="2018-09" db="EMBL/GenBank/DDBJ databases">
        <title>Complete genome of Bacillus thuringiensis strain QZL38.</title>
        <authorList>
            <person name="Song F."/>
        </authorList>
    </citation>
    <scope>NUCLEOTIDE SEQUENCE [LARGE SCALE GENOMIC DNA]</scope>
    <source>
        <strain evidence="10 11">QZL38</strain>
    </source>
</reference>
<dbReference type="Proteomes" id="UP000269847">
    <property type="component" value="Chromosome"/>
</dbReference>